<keyword evidence="6 9" id="KW-0418">Kinase</keyword>
<dbReference type="PRINTS" id="PR00471">
    <property type="entry name" value="ACETATEKNASE"/>
</dbReference>
<dbReference type="Pfam" id="PF00871">
    <property type="entry name" value="Acetate_kinase"/>
    <property type="match status" value="1"/>
</dbReference>
<feature type="binding site" evidence="9">
    <location>
        <position position="9"/>
    </location>
    <ligand>
        <name>Mg(2+)</name>
        <dbReference type="ChEBI" id="CHEBI:18420"/>
    </ligand>
</feature>
<gene>
    <name evidence="9" type="primary">ackA</name>
    <name evidence="11" type="ORF">SAMN05216302_102436</name>
</gene>
<keyword evidence="8 9" id="KW-0460">Magnesium</keyword>
<dbReference type="OrthoDB" id="9802453at2"/>
<dbReference type="AlphaFoldDB" id="A0A1I4DZT4"/>
<comment type="pathway">
    <text evidence="9">Metabolic intermediate biosynthesis; acetyl-CoA biosynthesis; acetyl-CoA from acetate: step 1/2.</text>
</comment>
<dbReference type="Proteomes" id="UP000199533">
    <property type="component" value="Unassembled WGS sequence"/>
</dbReference>
<reference evidence="12" key="1">
    <citation type="submission" date="2016-10" db="EMBL/GenBank/DDBJ databases">
        <authorList>
            <person name="Varghese N."/>
            <person name="Submissions S."/>
        </authorList>
    </citation>
    <scope>NUCLEOTIDE SEQUENCE [LARGE SCALE GENOMIC DNA]</scope>
    <source>
        <strain evidence="12">Nm69</strain>
    </source>
</reference>
<evidence type="ECO:0000313" key="12">
    <source>
        <dbReference type="Proteomes" id="UP000199533"/>
    </source>
</evidence>
<evidence type="ECO:0000256" key="10">
    <source>
        <dbReference type="RuleBase" id="RU003835"/>
    </source>
</evidence>
<dbReference type="UniPathway" id="UPA00340">
    <property type="reaction ID" value="UER00458"/>
</dbReference>
<dbReference type="EMBL" id="FOSP01000024">
    <property type="protein sequence ID" value="SFK98459.1"/>
    <property type="molecule type" value="Genomic_DNA"/>
</dbReference>
<dbReference type="InterPro" id="IPR043129">
    <property type="entry name" value="ATPase_NBD"/>
</dbReference>
<proteinExistence type="inferred from homology"/>
<accession>A0A1I4DZT4</accession>
<dbReference type="GO" id="GO:0005524">
    <property type="term" value="F:ATP binding"/>
    <property type="evidence" value="ECO:0007669"/>
    <property type="project" value="UniProtKB-KW"/>
</dbReference>
<evidence type="ECO:0000256" key="2">
    <source>
        <dbReference type="ARBA" id="ARBA00022490"/>
    </source>
</evidence>
<comment type="subunit">
    <text evidence="9">Homodimer.</text>
</comment>
<dbReference type="HAMAP" id="MF_00020">
    <property type="entry name" value="Acetate_kinase"/>
    <property type="match status" value="1"/>
</dbReference>
<evidence type="ECO:0000313" key="11">
    <source>
        <dbReference type="EMBL" id="SFK98459.1"/>
    </source>
</evidence>
<sequence length="403" mass="43549">MPSAILVINVGSSSIKFAVFSVMENNVSLRMIYRGKIAGIGHQPHFTVHDCTGETVGIEKQFLVNTNKIRNHADAFSVLFGWINDHLGESQLTAVGHRVVHGGEKYSTPVFVTKEILPNLKEFIPLAPLHQPYQVAAIETLAQQQPKIPQVACFDTAFHRNQPFIAQQFALPREFSQQGILKYGFHGLSYEYIADVLPDYLGDAADGRVIVAHLGHGASMCAMKARRSVATTMTFSPLDGLPMGTRCGAIDPAVVLYLMKEKGMDIDAVSDLLNYKSGLLGISGISGDMRELLGNDSPQAAEAVDLFVYCAGRELGSLAAALGGLDALVFTAGIGEHSAVIRERICREAAWLGIRVNDAVNATEGPRISAVDSSVSAWMIPTNEELIIAEHTVRVVSNSPYCA</sequence>
<dbReference type="STRING" id="52441.SAMN05216302_102436"/>
<evidence type="ECO:0000256" key="8">
    <source>
        <dbReference type="ARBA" id="ARBA00022842"/>
    </source>
</evidence>
<organism evidence="11 12">
    <name type="scientific">Nitrosomonas aestuarii</name>
    <dbReference type="NCBI Taxonomy" id="52441"/>
    <lineage>
        <taxon>Bacteria</taxon>
        <taxon>Pseudomonadati</taxon>
        <taxon>Pseudomonadota</taxon>
        <taxon>Betaproteobacteria</taxon>
        <taxon>Nitrosomonadales</taxon>
        <taxon>Nitrosomonadaceae</taxon>
        <taxon>Nitrosomonas</taxon>
    </lineage>
</organism>
<keyword evidence="5 9" id="KW-0547">Nucleotide-binding</keyword>
<dbReference type="PANTHER" id="PTHR21060:SF21">
    <property type="entry name" value="ACETATE KINASE"/>
    <property type="match status" value="1"/>
</dbReference>
<evidence type="ECO:0000256" key="7">
    <source>
        <dbReference type="ARBA" id="ARBA00022840"/>
    </source>
</evidence>
<feature type="binding site" evidence="9">
    <location>
        <begin position="333"/>
        <end position="337"/>
    </location>
    <ligand>
        <name>ATP</name>
        <dbReference type="ChEBI" id="CHEBI:30616"/>
    </ligand>
</feature>
<dbReference type="Gene3D" id="3.30.420.40">
    <property type="match status" value="2"/>
</dbReference>
<dbReference type="EC" id="2.7.2.1" evidence="9"/>
<feature type="binding site" evidence="9">
    <location>
        <position position="98"/>
    </location>
    <ligand>
        <name>substrate</name>
    </ligand>
</feature>
<comment type="similarity">
    <text evidence="1 9 10">Belongs to the acetokinase family.</text>
</comment>
<dbReference type="SUPFAM" id="SSF53067">
    <property type="entry name" value="Actin-like ATPase domain"/>
    <property type="match status" value="2"/>
</dbReference>
<comment type="subcellular location">
    <subcellularLocation>
        <location evidence="9">Cytoplasm</location>
    </subcellularLocation>
</comment>
<dbReference type="GO" id="GO:0000287">
    <property type="term" value="F:magnesium ion binding"/>
    <property type="evidence" value="ECO:0007669"/>
    <property type="project" value="UniProtKB-UniRule"/>
</dbReference>
<feature type="active site" description="Proton donor/acceptor" evidence="9">
    <location>
        <position position="155"/>
    </location>
</feature>
<feature type="binding site" evidence="9">
    <location>
        <begin position="213"/>
        <end position="217"/>
    </location>
    <ligand>
        <name>ATP</name>
        <dbReference type="ChEBI" id="CHEBI:30616"/>
    </ligand>
</feature>
<feature type="site" description="Transition state stabilizer" evidence="9">
    <location>
        <position position="186"/>
    </location>
</feature>
<comment type="catalytic activity">
    <reaction evidence="9">
        <text>acetate + ATP = acetyl phosphate + ADP</text>
        <dbReference type="Rhea" id="RHEA:11352"/>
        <dbReference type="ChEBI" id="CHEBI:22191"/>
        <dbReference type="ChEBI" id="CHEBI:30089"/>
        <dbReference type="ChEBI" id="CHEBI:30616"/>
        <dbReference type="ChEBI" id="CHEBI:456216"/>
        <dbReference type="EC" id="2.7.2.1"/>
    </reaction>
</comment>
<evidence type="ECO:0000256" key="3">
    <source>
        <dbReference type="ARBA" id="ARBA00022679"/>
    </source>
</evidence>
<dbReference type="GO" id="GO:0006083">
    <property type="term" value="P:acetate metabolic process"/>
    <property type="evidence" value="ECO:0007669"/>
    <property type="project" value="TreeGrafter"/>
</dbReference>
<dbReference type="InterPro" id="IPR004372">
    <property type="entry name" value="Ac/propionate_kinase"/>
</dbReference>
<dbReference type="PANTHER" id="PTHR21060">
    <property type="entry name" value="ACETATE KINASE"/>
    <property type="match status" value="1"/>
</dbReference>
<dbReference type="GO" id="GO:0006085">
    <property type="term" value="P:acetyl-CoA biosynthetic process"/>
    <property type="evidence" value="ECO:0007669"/>
    <property type="project" value="UniProtKB-UniRule"/>
</dbReference>
<keyword evidence="7 9" id="KW-0067">ATP-binding</keyword>
<feature type="binding site" evidence="9">
    <location>
        <position position="384"/>
    </location>
    <ligand>
        <name>Mg(2+)</name>
        <dbReference type="ChEBI" id="CHEBI:18420"/>
    </ligand>
</feature>
<protein>
    <recommendedName>
        <fullName evidence="9">Acetate kinase</fullName>
        <ecNumber evidence="9">2.7.2.1</ecNumber>
    </recommendedName>
    <alternativeName>
        <fullName evidence="9">Acetokinase</fullName>
    </alternativeName>
</protein>
<dbReference type="GO" id="GO:0008776">
    <property type="term" value="F:acetate kinase activity"/>
    <property type="evidence" value="ECO:0007669"/>
    <property type="project" value="UniProtKB-UniRule"/>
</dbReference>
<evidence type="ECO:0000256" key="1">
    <source>
        <dbReference type="ARBA" id="ARBA00008748"/>
    </source>
</evidence>
<evidence type="ECO:0000256" key="4">
    <source>
        <dbReference type="ARBA" id="ARBA00022723"/>
    </source>
</evidence>
<evidence type="ECO:0000256" key="9">
    <source>
        <dbReference type="HAMAP-Rule" id="MF_00020"/>
    </source>
</evidence>
<evidence type="ECO:0000256" key="5">
    <source>
        <dbReference type="ARBA" id="ARBA00022741"/>
    </source>
</evidence>
<comment type="function">
    <text evidence="9">Catalyzes the formation of acetyl phosphate from acetate and ATP. Can also catalyze the reverse reaction.</text>
</comment>
<name>A0A1I4DZT4_9PROT</name>
<keyword evidence="4 9" id="KW-0479">Metal-binding</keyword>
<dbReference type="GO" id="GO:0005829">
    <property type="term" value="C:cytosol"/>
    <property type="evidence" value="ECO:0007669"/>
    <property type="project" value="TreeGrafter"/>
</dbReference>
<feature type="site" description="Transition state stabilizer" evidence="9">
    <location>
        <position position="246"/>
    </location>
</feature>
<feature type="binding site" evidence="9">
    <location>
        <position position="16"/>
    </location>
    <ligand>
        <name>ATP</name>
        <dbReference type="ChEBI" id="CHEBI:30616"/>
    </ligand>
</feature>
<dbReference type="InterPro" id="IPR000890">
    <property type="entry name" value="Aliphatic_acid_kin_short-chain"/>
</dbReference>
<comment type="cofactor">
    <cofactor evidence="9">
        <name>Mg(2+)</name>
        <dbReference type="ChEBI" id="CHEBI:18420"/>
    </cofactor>
    <cofactor evidence="9">
        <name>Mn(2+)</name>
        <dbReference type="ChEBI" id="CHEBI:29035"/>
    </cofactor>
    <text evidence="9">Mg(2+). Can also accept Mn(2+).</text>
</comment>
<dbReference type="PIRSF" id="PIRSF000722">
    <property type="entry name" value="Acetate_prop_kin"/>
    <property type="match status" value="1"/>
</dbReference>
<keyword evidence="12" id="KW-1185">Reference proteome</keyword>
<dbReference type="PROSITE" id="PS01075">
    <property type="entry name" value="ACETATE_KINASE_1"/>
    <property type="match status" value="1"/>
</dbReference>
<evidence type="ECO:0000256" key="6">
    <source>
        <dbReference type="ARBA" id="ARBA00022777"/>
    </source>
</evidence>
<dbReference type="InterPro" id="IPR023865">
    <property type="entry name" value="Aliphatic_acid_kinase_CS"/>
</dbReference>
<keyword evidence="3 9" id="KW-0808">Transferase</keyword>
<feature type="binding site" evidence="9">
    <location>
        <begin position="288"/>
        <end position="290"/>
    </location>
    <ligand>
        <name>ATP</name>
        <dbReference type="ChEBI" id="CHEBI:30616"/>
    </ligand>
</feature>
<keyword evidence="2 9" id="KW-0963">Cytoplasm</keyword>
<dbReference type="NCBIfam" id="TIGR00016">
    <property type="entry name" value="ackA"/>
    <property type="match status" value="1"/>
</dbReference>